<organism evidence="4 5">
    <name type="scientific">Janthinobacterium lividum</name>
    <dbReference type="NCBI Taxonomy" id="29581"/>
    <lineage>
        <taxon>Bacteria</taxon>
        <taxon>Pseudomonadati</taxon>
        <taxon>Pseudomonadota</taxon>
        <taxon>Betaproteobacteria</taxon>
        <taxon>Burkholderiales</taxon>
        <taxon>Oxalobacteraceae</taxon>
        <taxon>Janthinobacterium</taxon>
    </lineage>
</organism>
<evidence type="ECO:0000313" key="2">
    <source>
        <dbReference type="EMBL" id="OFJ47653.1"/>
    </source>
</evidence>
<evidence type="ECO:0000256" key="1">
    <source>
        <dbReference type="SAM" id="MobiDB-lite"/>
    </source>
</evidence>
<accession>A0A1E8PVF9</accession>
<feature type="region of interest" description="Disordered" evidence="1">
    <location>
        <begin position="181"/>
        <end position="203"/>
    </location>
</feature>
<dbReference type="AlphaFoldDB" id="A0A1E8PVF9"/>
<sequence length="245" mass="26179">MSARLRIRNGARELVVTSEGRLPYCLGMATPQPVVQPAGDVRNAAPGRVAGYQDYRVYHPGPILVAFDLPLGRNVGIISLTSPSAGIWDIRAYCGASPDAYGFDTQYALDVWAFGLPGATPASKGLVLRDPISQVIAADFGQHSPLFPRGSGVTGGTVTRANIPLLQRPVGIGMPNFWSTSESAGSKPGSFDHEERRSNWRRTSATELTVTSNVMQRYTMPAGDAYQDGLDGEGTIFIIEGANLP</sequence>
<evidence type="ECO:0000313" key="3">
    <source>
        <dbReference type="EMBL" id="OFJ47840.1"/>
    </source>
</evidence>
<reference evidence="4 5" key="1">
    <citation type="submission" date="2016-10" db="EMBL/GenBank/DDBJ databases">
        <title>Updated version of Genome Assembly of Janthinobacterium lividum ERGS5:01.</title>
        <authorList>
            <person name="Kumar R."/>
            <person name="Acharya V."/>
            <person name="Singh D."/>
        </authorList>
    </citation>
    <scope>NUCLEOTIDE SEQUENCE [LARGE SCALE GENOMIC DNA]</scope>
    <source>
        <strain evidence="4 5">ERGS5:01</strain>
    </source>
</reference>
<dbReference type="EMBL" id="MAQB02000001">
    <property type="protein sequence ID" value="OFJ47653.1"/>
    <property type="molecule type" value="Genomic_DNA"/>
</dbReference>
<comment type="caution">
    <text evidence="4">The sequence shown here is derived from an EMBL/GenBank/DDBJ whole genome shotgun (WGS) entry which is preliminary data.</text>
</comment>
<protein>
    <submittedName>
        <fullName evidence="4">Uncharacterized protein</fullName>
    </submittedName>
</protein>
<dbReference type="EMBL" id="MAQB02000001">
    <property type="protein sequence ID" value="OFJ49609.1"/>
    <property type="molecule type" value="Genomic_DNA"/>
</dbReference>
<dbReference type="EMBL" id="MAQB02000001">
    <property type="protein sequence ID" value="OFJ47840.1"/>
    <property type="molecule type" value="Genomic_DNA"/>
</dbReference>
<evidence type="ECO:0000313" key="4">
    <source>
        <dbReference type="EMBL" id="OFJ49609.1"/>
    </source>
</evidence>
<gene>
    <name evidence="2" type="ORF">BA896_000145</name>
    <name evidence="3" type="ORF">BA896_001310</name>
    <name evidence="4" type="ORF">BA896_012760</name>
</gene>
<evidence type="ECO:0000313" key="5">
    <source>
        <dbReference type="Proteomes" id="UP000092634"/>
    </source>
</evidence>
<dbReference type="Proteomes" id="UP000092634">
    <property type="component" value="Unassembled WGS sequence"/>
</dbReference>
<name>A0A1E8PVF9_9BURK</name>
<proteinExistence type="predicted"/>